<dbReference type="RefSeq" id="WP_092123688.1">
    <property type="nucleotide sequence ID" value="NZ_FMXO01000021.1"/>
</dbReference>
<dbReference type="AlphaFoldDB" id="A0A1G6ERC2"/>
<accession>A0A1G6ERC2</accession>
<protein>
    <submittedName>
        <fullName evidence="1">3D (Asp-Asp-Asp) domain-containing protein</fullName>
    </submittedName>
</protein>
<name>A0A1G6ERC2_9BACT</name>
<dbReference type="Proteomes" id="UP000198771">
    <property type="component" value="Unassembled WGS sequence"/>
</dbReference>
<reference evidence="1 2" key="1">
    <citation type="submission" date="2016-10" db="EMBL/GenBank/DDBJ databases">
        <authorList>
            <person name="de Groot N.N."/>
        </authorList>
    </citation>
    <scope>NUCLEOTIDE SEQUENCE [LARGE SCALE GENOMIC DNA]</scope>
    <source>
        <strain evidence="1 2">ASO4-2</strain>
    </source>
</reference>
<evidence type="ECO:0000313" key="1">
    <source>
        <dbReference type="EMBL" id="SDB60099.1"/>
    </source>
</evidence>
<keyword evidence="2" id="KW-1185">Reference proteome</keyword>
<gene>
    <name evidence="1" type="ORF">SAMN05660653_03087</name>
</gene>
<evidence type="ECO:0000313" key="2">
    <source>
        <dbReference type="Proteomes" id="UP000198771"/>
    </source>
</evidence>
<dbReference type="OrthoDB" id="5470692at2"/>
<dbReference type="EMBL" id="FMXO01000021">
    <property type="protein sequence ID" value="SDB60099.1"/>
    <property type="molecule type" value="Genomic_DNA"/>
</dbReference>
<proteinExistence type="predicted"/>
<organism evidence="1 2">
    <name type="scientific">Desulfonatronum thiosulfatophilum</name>
    <dbReference type="NCBI Taxonomy" id="617002"/>
    <lineage>
        <taxon>Bacteria</taxon>
        <taxon>Pseudomonadati</taxon>
        <taxon>Thermodesulfobacteriota</taxon>
        <taxon>Desulfovibrionia</taxon>
        <taxon>Desulfovibrionales</taxon>
        <taxon>Desulfonatronaceae</taxon>
        <taxon>Desulfonatronum</taxon>
    </lineage>
</organism>
<dbReference type="STRING" id="617002.SAMN05660653_03087"/>
<dbReference type="InterPro" id="IPR059180">
    <property type="entry name" value="3D_YorM"/>
</dbReference>
<sequence>MRLTVPIIILLTLLNLSLVLKVVVSDGTQLDGDKNTGCVELNNLELLKARDEIMILRIILDGYREGNSPTAHLQQALEEIEELKNVLAGYKEANTHRLRLSAYTARPEETNDDVEHTAIMQTPRPGWTVAVSHDLRGWLGKRVYIEGFGVRMVSDLMNARYTRSIDILVPDVEMAMSIGVKRNVLVTLIEPLIQDNPLESNIIELMEDDLPLSPWEH</sequence>
<dbReference type="CDD" id="cd14667">
    <property type="entry name" value="3D_containing_proteins"/>
    <property type="match status" value="1"/>
</dbReference>